<comment type="function">
    <text evidence="7">Catalyzes the interconversion of L-alanine and D-alanine. May also act on other amino acids.</text>
</comment>
<dbReference type="Proteomes" id="UP000019593">
    <property type="component" value="Chromosome"/>
</dbReference>
<dbReference type="OrthoDB" id="9813814at2"/>
<dbReference type="InterPro" id="IPR000821">
    <property type="entry name" value="Ala_racemase"/>
</dbReference>
<dbReference type="PRINTS" id="PR00992">
    <property type="entry name" value="ALARACEMASE"/>
</dbReference>
<dbReference type="GO" id="GO:0005829">
    <property type="term" value="C:cytosol"/>
    <property type="evidence" value="ECO:0007669"/>
    <property type="project" value="TreeGrafter"/>
</dbReference>
<dbReference type="CDD" id="cd00430">
    <property type="entry name" value="PLPDE_III_AR"/>
    <property type="match status" value="1"/>
</dbReference>
<dbReference type="STRING" id="1294273.roselon_02500"/>
<proteinExistence type="inferred from homology"/>
<organism evidence="11 12">
    <name type="scientific">Roseicyclus elongatus DSM 19469</name>
    <dbReference type="NCBI Taxonomy" id="1294273"/>
    <lineage>
        <taxon>Bacteria</taxon>
        <taxon>Pseudomonadati</taxon>
        <taxon>Pseudomonadota</taxon>
        <taxon>Alphaproteobacteria</taxon>
        <taxon>Rhodobacterales</taxon>
        <taxon>Roseobacteraceae</taxon>
        <taxon>Roseicyclus</taxon>
    </lineage>
</organism>
<protein>
    <recommendedName>
        <fullName evidence="4 7">Alanine racemase</fullName>
        <ecNumber evidence="4 7">5.1.1.1</ecNumber>
    </recommendedName>
</protein>
<dbReference type="InterPro" id="IPR009006">
    <property type="entry name" value="Ala_racemase/Decarboxylase_C"/>
</dbReference>
<keyword evidence="6 7" id="KW-0413">Isomerase</keyword>
<reference evidence="11 12" key="1">
    <citation type="submission" date="2013-03" db="EMBL/GenBank/DDBJ databases">
        <authorList>
            <person name="Fiebig A."/>
            <person name="Goeker M."/>
            <person name="Klenk H.-P.P."/>
        </authorList>
    </citation>
    <scope>NUCLEOTIDE SEQUENCE [LARGE SCALE GENOMIC DNA]</scope>
    <source>
        <strain evidence="12">DSM 19469</strain>
    </source>
</reference>
<evidence type="ECO:0000256" key="7">
    <source>
        <dbReference type="HAMAP-Rule" id="MF_01201"/>
    </source>
</evidence>
<dbReference type="Pfam" id="PF01168">
    <property type="entry name" value="Ala_racemase_N"/>
    <property type="match status" value="1"/>
</dbReference>
<dbReference type="InterPro" id="IPR029066">
    <property type="entry name" value="PLP-binding_barrel"/>
</dbReference>
<dbReference type="SMART" id="SM01005">
    <property type="entry name" value="Ala_racemase_C"/>
    <property type="match status" value="1"/>
</dbReference>
<dbReference type="RefSeq" id="WP_025312562.1">
    <property type="nucleotide sequence ID" value="NZ_CP004372.1"/>
</dbReference>
<evidence type="ECO:0000259" key="10">
    <source>
        <dbReference type="SMART" id="SM01005"/>
    </source>
</evidence>
<evidence type="ECO:0000256" key="1">
    <source>
        <dbReference type="ARBA" id="ARBA00000316"/>
    </source>
</evidence>
<dbReference type="HAMAP" id="MF_01201">
    <property type="entry name" value="Ala_racemase"/>
    <property type="match status" value="1"/>
</dbReference>
<accession>W8S7B1</accession>
<dbReference type="PANTHER" id="PTHR30511">
    <property type="entry name" value="ALANINE RACEMASE"/>
    <property type="match status" value="1"/>
</dbReference>
<sequence length="347" mass="36349">MGTGTLHIDLDALAANWRALDARTGCETAAVVKADGYGLGAARAATALARAGARRFFVATAEEGATLRAALGQGPEINVFSGHMATDTALIRDANLTPMLNDAAQLARHRAALPQAAYGVQLDSGMNRLGMEPADWAALRGQAEAGPLTLVMSHLAYADEPDHPQNAEQLRQFTEMTAGVSVPRSLAATGGILLGPDYHFDLTRPGIGLYGGLPFDAAQPVVRLSLPVIQTRDVMPGEHVGYGCTFTAARPTKIATLSAGYADGLIRAMSGKARLFAGNTPCPLAGRVSMDLLTVDVTDLPETPEALDILCPSQTVDHLAEATGTIGYEILTSLGPRYARRYAGETA</sequence>
<comment type="pathway">
    <text evidence="7">Amino-acid biosynthesis; D-alanine biosynthesis; D-alanine from L-alanine: step 1/1.</text>
</comment>
<evidence type="ECO:0000256" key="2">
    <source>
        <dbReference type="ARBA" id="ARBA00001933"/>
    </source>
</evidence>
<dbReference type="PANTHER" id="PTHR30511:SF0">
    <property type="entry name" value="ALANINE RACEMASE, CATABOLIC-RELATED"/>
    <property type="match status" value="1"/>
</dbReference>
<feature type="active site" description="Proton acceptor; specific for D-alanine" evidence="7">
    <location>
        <position position="33"/>
    </location>
</feature>
<dbReference type="GO" id="GO:0030170">
    <property type="term" value="F:pyridoxal phosphate binding"/>
    <property type="evidence" value="ECO:0007669"/>
    <property type="project" value="UniProtKB-UniRule"/>
</dbReference>
<comment type="cofactor">
    <cofactor evidence="2 7 8">
        <name>pyridoxal 5'-phosphate</name>
        <dbReference type="ChEBI" id="CHEBI:597326"/>
    </cofactor>
</comment>
<feature type="binding site" evidence="7 9">
    <location>
        <position position="128"/>
    </location>
    <ligand>
        <name>substrate</name>
    </ligand>
</feature>
<keyword evidence="12" id="KW-1185">Reference proteome</keyword>
<dbReference type="InterPro" id="IPR020622">
    <property type="entry name" value="Ala_racemase_pyridoxalP-BS"/>
</dbReference>
<evidence type="ECO:0000256" key="5">
    <source>
        <dbReference type="ARBA" id="ARBA00022898"/>
    </source>
</evidence>
<feature type="binding site" evidence="7 9">
    <location>
        <position position="290"/>
    </location>
    <ligand>
        <name>substrate</name>
    </ligand>
</feature>
<dbReference type="EMBL" id="CP004372">
    <property type="protein sequence ID" value="AHM04821.1"/>
    <property type="molecule type" value="Genomic_DNA"/>
</dbReference>
<evidence type="ECO:0000256" key="9">
    <source>
        <dbReference type="PIRSR" id="PIRSR600821-52"/>
    </source>
</evidence>
<feature type="active site" description="Proton acceptor; specific for L-alanine" evidence="7">
    <location>
        <position position="242"/>
    </location>
</feature>
<comment type="catalytic activity">
    <reaction evidence="1 7">
        <text>L-alanine = D-alanine</text>
        <dbReference type="Rhea" id="RHEA:20249"/>
        <dbReference type="ChEBI" id="CHEBI:57416"/>
        <dbReference type="ChEBI" id="CHEBI:57972"/>
        <dbReference type="EC" id="5.1.1.1"/>
    </reaction>
</comment>
<dbReference type="PROSITE" id="PS00395">
    <property type="entry name" value="ALANINE_RACEMASE"/>
    <property type="match status" value="1"/>
</dbReference>
<dbReference type="SUPFAM" id="SSF51419">
    <property type="entry name" value="PLP-binding barrel"/>
    <property type="match status" value="1"/>
</dbReference>
<dbReference type="InterPro" id="IPR011079">
    <property type="entry name" value="Ala_racemase_C"/>
</dbReference>
<dbReference type="EC" id="5.1.1.1" evidence="4 7"/>
<keyword evidence="5 7" id="KW-0663">Pyridoxal phosphate</keyword>
<dbReference type="Gene3D" id="3.20.20.10">
    <property type="entry name" value="Alanine racemase"/>
    <property type="match status" value="1"/>
</dbReference>
<dbReference type="Gene3D" id="2.40.37.10">
    <property type="entry name" value="Lyase, Ornithine Decarboxylase, Chain A, domain 1"/>
    <property type="match status" value="1"/>
</dbReference>
<feature type="modified residue" description="N6-(pyridoxal phosphate)lysine" evidence="7 8">
    <location>
        <position position="33"/>
    </location>
</feature>
<name>W8S7B1_9RHOB</name>
<dbReference type="Pfam" id="PF00842">
    <property type="entry name" value="Ala_racemase_C"/>
    <property type="match status" value="1"/>
</dbReference>
<comment type="similarity">
    <text evidence="3 7">Belongs to the alanine racemase family.</text>
</comment>
<evidence type="ECO:0000256" key="3">
    <source>
        <dbReference type="ARBA" id="ARBA00007880"/>
    </source>
</evidence>
<dbReference type="HOGENOM" id="CLU_028393_1_1_5"/>
<dbReference type="GO" id="GO:0008784">
    <property type="term" value="F:alanine racemase activity"/>
    <property type="evidence" value="ECO:0007669"/>
    <property type="project" value="UniProtKB-UniRule"/>
</dbReference>
<dbReference type="NCBIfam" id="TIGR00492">
    <property type="entry name" value="alr"/>
    <property type="match status" value="1"/>
</dbReference>
<feature type="domain" description="Alanine racemase C-terminal" evidence="10">
    <location>
        <begin position="221"/>
        <end position="343"/>
    </location>
</feature>
<dbReference type="SUPFAM" id="SSF50621">
    <property type="entry name" value="Alanine racemase C-terminal domain-like"/>
    <property type="match status" value="1"/>
</dbReference>
<gene>
    <name evidence="11" type="ORF">roselon_02500</name>
</gene>
<evidence type="ECO:0000256" key="8">
    <source>
        <dbReference type="PIRSR" id="PIRSR600821-50"/>
    </source>
</evidence>
<dbReference type="InterPro" id="IPR001608">
    <property type="entry name" value="Ala_racemase_N"/>
</dbReference>
<dbReference type="AlphaFoldDB" id="W8S7B1"/>
<dbReference type="eggNOG" id="COG0787">
    <property type="taxonomic scope" value="Bacteria"/>
</dbReference>
<dbReference type="GO" id="GO:0030632">
    <property type="term" value="P:D-alanine biosynthetic process"/>
    <property type="evidence" value="ECO:0007669"/>
    <property type="project" value="UniProtKB-UniRule"/>
</dbReference>
<dbReference type="UniPathway" id="UPA00042">
    <property type="reaction ID" value="UER00497"/>
</dbReference>
<dbReference type="KEGG" id="red:roselon_02500"/>
<dbReference type="PATRIC" id="fig|1294273.3.peg.2471"/>
<evidence type="ECO:0000256" key="6">
    <source>
        <dbReference type="ARBA" id="ARBA00023235"/>
    </source>
</evidence>
<evidence type="ECO:0000256" key="4">
    <source>
        <dbReference type="ARBA" id="ARBA00013089"/>
    </source>
</evidence>
<evidence type="ECO:0000313" key="12">
    <source>
        <dbReference type="Proteomes" id="UP000019593"/>
    </source>
</evidence>
<evidence type="ECO:0000313" key="11">
    <source>
        <dbReference type="EMBL" id="AHM04821.1"/>
    </source>
</evidence>